<dbReference type="SUPFAM" id="SSF54928">
    <property type="entry name" value="RNA-binding domain, RBD"/>
    <property type="match status" value="1"/>
</dbReference>
<dbReference type="Pfam" id="PF04059">
    <property type="entry name" value="RRM_2"/>
    <property type="match status" value="1"/>
</dbReference>
<comment type="caution">
    <text evidence="3">The sequence shown here is derived from an EMBL/GenBank/DDBJ whole genome shotgun (WGS) entry which is preliminary data.</text>
</comment>
<feature type="compositionally biased region" description="Low complexity" evidence="1">
    <location>
        <begin position="247"/>
        <end position="258"/>
    </location>
</feature>
<organism evidence="3 4">
    <name type="scientific">Prorocentrum cordatum</name>
    <dbReference type="NCBI Taxonomy" id="2364126"/>
    <lineage>
        <taxon>Eukaryota</taxon>
        <taxon>Sar</taxon>
        <taxon>Alveolata</taxon>
        <taxon>Dinophyceae</taxon>
        <taxon>Prorocentrales</taxon>
        <taxon>Prorocentraceae</taxon>
        <taxon>Prorocentrum</taxon>
    </lineage>
</organism>
<feature type="domain" description="Mei2-like C-terminal RNA recognition motif" evidence="2">
    <location>
        <begin position="104"/>
        <end position="199"/>
    </location>
</feature>
<gene>
    <name evidence="3" type="ORF">PCOR1329_LOCUS38521</name>
</gene>
<dbReference type="InterPro" id="IPR007201">
    <property type="entry name" value="Mei2-like_Rrm_C"/>
</dbReference>
<accession>A0ABN9TF62</accession>
<dbReference type="Proteomes" id="UP001189429">
    <property type="component" value="Unassembled WGS sequence"/>
</dbReference>
<evidence type="ECO:0000313" key="3">
    <source>
        <dbReference type="EMBL" id="CAK0844434.1"/>
    </source>
</evidence>
<dbReference type="InterPro" id="IPR035979">
    <property type="entry name" value="RBD_domain_sf"/>
</dbReference>
<feature type="region of interest" description="Disordered" evidence="1">
    <location>
        <begin position="373"/>
        <end position="474"/>
    </location>
</feature>
<evidence type="ECO:0000313" key="4">
    <source>
        <dbReference type="Proteomes" id="UP001189429"/>
    </source>
</evidence>
<feature type="region of interest" description="Disordered" evidence="1">
    <location>
        <begin position="227"/>
        <end position="279"/>
    </location>
</feature>
<feature type="compositionally biased region" description="Pro residues" evidence="1">
    <location>
        <begin position="380"/>
        <end position="391"/>
    </location>
</feature>
<feature type="compositionally biased region" description="Basic and acidic residues" evidence="1">
    <location>
        <begin position="395"/>
        <end position="406"/>
    </location>
</feature>
<feature type="compositionally biased region" description="Basic residues" evidence="1">
    <location>
        <begin position="235"/>
        <end position="246"/>
    </location>
</feature>
<feature type="region of interest" description="Disordered" evidence="1">
    <location>
        <begin position="322"/>
        <end position="345"/>
    </location>
</feature>
<feature type="compositionally biased region" description="Basic residues" evidence="1">
    <location>
        <begin position="449"/>
        <end position="462"/>
    </location>
</feature>
<keyword evidence="4" id="KW-1185">Reference proteome</keyword>
<name>A0ABN9TF62_9DINO</name>
<sequence>MFGSPFPLPGAAAAHIGTAIPEQLGASRDGSTMRVLVQNTFIEVISEVTEEHKDTSRRNRSAPAAVTTEEALEDFESAFALAGHGKPDNGAIDCDLGDEGGGDRTTVVLRNLPPNYSRAFLLELLDAHGFAGKYDFVYMPLEFGSGTTFGFAFVNLTGPEHAAHFKTVFDGFSSWQVPCEREAAVGWSWSQGYQAHVDRYRNSPVMHDAMPDDCKPIVFASGARAAFPPPTKRVPPLKRQRRRPAPRARGAAALAASAGDESSGTASNVEGGCSLPGRQEEGSLMRGALEAVDRGACEGDLVGESPLASALCAYTGGLLGRDDGRWKASPRQERPAGARGARVASWADLSEDPDCPDALQGLLLPGLCPTRELQERPSAKRPPSPEGPGVPRPGCDSKEVDLHSESSTDVSSSHFLSQVACQEHPHSAGQLSSGSTSDAAQRSDTARSSARRGKRAGRRQAKGHASAAPWTGGSILLPGLVSLGFHEAGPLTRISDDSEAS</sequence>
<feature type="compositionally biased region" description="Polar residues" evidence="1">
    <location>
        <begin position="429"/>
        <end position="443"/>
    </location>
</feature>
<evidence type="ECO:0000256" key="1">
    <source>
        <dbReference type="SAM" id="MobiDB-lite"/>
    </source>
</evidence>
<proteinExistence type="predicted"/>
<feature type="compositionally biased region" description="Basic and acidic residues" evidence="1">
    <location>
        <begin position="322"/>
        <end position="336"/>
    </location>
</feature>
<dbReference type="EMBL" id="CAUYUJ010014663">
    <property type="protein sequence ID" value="CAK0844434.1"/>
    <property type="molecule type" value="Genomic_DNA"/>
</dbReference>
<reference evidence="3" key="1">
    <citation type="submission" date="2023-10" db="EMBL/GenBank/DDBJ databases">
        <authorList>
            <person name="Chen Y."/>
            <person name="Shah S."/>
            <person name="Dougan E. K."/>
            <person name="Thang M."/>
            <person name="Chan C."/>
        </authorList>
    </citation>
    <scope>NUCLEOTIDE SEQUENCE [LARGE SCALE GENOMIC DNA]</scope>
</reference>
<evidence type="ECO:0000259" key="2">
    <source>
        <dbReference type="Pfam" id="PF04059"/>
    </source>
</evidence>
<protein>
    <recommendedName>
        <fullName evidence="2">Mei2-like C-terminal RNA recognition motif domain-containing protein</fullName>
    </recommendedName>
</protein>